<organism evidence="6 7">
    <name type="scientific">Cohnella fermenti</name>
    <dbReference type="NCBI Taxonomy" id="2565925"/>
    <lineage>
        <taxon>Bacteria</taxon>
        <taxon>Bacillati</taxon>
        <taxon>Bacillota</taxon>
        <taxon>Bacilli</taxon>
        <taxon>Bacillales</taxon>
        <taxon>Paenibacillaceae</taxon>
        <taxon>Cohnella</taxon>
    </lineage>
</organism>
<dbReference type="PROSITE" id="PS50931">
    <property type="entry name" value="HTH_LYSR"/>
    <property type="match status" value="1"/>
</dbReference>
<comment type="similarity">
    <text evidence="1">Belongs to the LysR transcriptional regulatory family.</text>
</comment>
<dbReference type="CDD" id="cd05466">
    <property type="entry name" value="PBP2_LTTR_substrate"/>
    <property type="match status" value="1"/>
</dbReference>
<dbReference type="InterPro" id="IPR005119">
    <property type="entry name" value="LysR_subst-bd"/>
</dbReference>
<keyword evidence="4" id="KW-0804">Transcription</keyword>
<keyword evidence="2" id="KW-0805">Transcription regulation</keyword>
<evidence type="ECO:0000256" key="1">
    <source>
        <dbReference type="ARBA" id="ARBA00009437"/>
    </source>
</evidence>
<dbReference type="PANTHER" id="PTHR30126:SF100">
    <property type="entry name" value="LYSR-FAMILY TRANSCRIPTIONAL REGULATOR"/>
    <property type="match status" value="1"/>
</dbReference>
<reference evidence="6 7" key="1">
    <citation type="submission" date="2019-04" db="EMBL/GenBank/DDBJ databases">
        <title>Cohnella sp. nov. isolated from preserved vegetables.</title>
        <authorList>
            <person name="Lin S.-Y."/>
            <person name="Hung M.-H."/>
            <person name="Young C.-C."/>
        </authorList>
    </citation>
    <scope>NUCLEOTIDE SEQUENCE [LARGE SCALE GENOMIC DNA]</scope>
    <source>
        <strain evidence="6 7">CC-MHH1044</strain>
    </source>
</reference>
<sequence length="299" mass="34118">MDLTTLKSFMEVARCQSFTKAAENLGYVQSSVTTHIQKLEQEYGVILFERYGRIMRLTSAGEYLHQVFAQILTLYEDSKLMISRQVSGNLNIGTIESMIAYFLPPVFMHFRQAFPQVSLNVQALHEQEILQRVRAGEIDAGIILDRMVVDDDIETLPIREEPLVLFAEPAHPLCGQVRITMDDLNGQSYVATEQTCTYRNAFERLLSSNAVGYRIQHEFESLEAIKRFVGYGLGVGLLPRIAVERELAEGRLVELPFAHSDIVFYTQIVLHRKKWKNPAIRHLMELLEQAAATEERLAL</sequence>
<name>A0A4S4BWS0_9BACL</name>
<proteinExistence type="inferred from homology"/>
<evidence type="ECO:0000313" key="7">
    <source>
        <dbReference type="Proteomes" id="UP000310636"/>
    </source>
</evidence>
<protein>
    <submittedName>
        <fullName evidence="6">LysR family transcriptional regulator</fullName>
    </submittedName>
</protein>
<gene>
    <name evidence="6" type="ORF">E6C55_16065</name>
</gene>
<dbReference type="RefSeq" id="WP_136370832.1">
    <property type="nucleotide sequence ID" value="NZ_SSOB01000019.1"/>
</dbReference>
<evidence type="ECO:0000259" key="5">
    <source>
        <dbReference type="PROSITE" id="PS50931"/>
    </source>
</evidence>
<dbReference type="GO" id="GO:0003700">
    <property type="term" value="F:DNA-binding transcription factor activity"/>
    <property type="evidence" value="ECO:0007669"/>
    <property type="project" value="InterPro"/>
</dbReference>
<evidence type="ECO:0000313" key="6">
    <source>
        <dbReference type="EMBL" id="THF77532.1"/>
    </source>
</evidence>
<dbReference type="GO" id="GO:0000976">
    <property type="term" value="F:transcription cis-regulatory region binding"/>
    <property type="evidence" value="ECO:0007669"/>
    <property type="project" value="TreeGrafter"/>
</dbReference>
<dbReference type="InterPro" id="IPR036388">
    <property type="entry name" value="WH-like_DNA-bd_sf"/>
</dbReference>
<dbReference type="InterPro" id="IPR000847">
    <property type="entry name" value="LysR_HTH_N"/>
</dbReference>
<dbReference type="FunFam" id="1.10.10.10:FF:000001">
    <property type="entry name" value="LysR family transcriptional regulator"/>
    <property type="match status" value="1"/>
</dbReference>
<dbReference type="Pfam" id="PF00126">
    <property type="entry name" value="HTH_1"/>
    <property type="match status" value="1"/>
</dbReference>
<feature type="domain" description="HTH lysR-type" evidence="5">
    <location>
        <begin position="1"/>
        <end position="58"/>
    </location>
</feature>
<dbReference type="SUPFAM" id="SSF53850">
    <property type="entry name" value="Periplasmic binding protein-like II"/>
    <property type="match status" value="1"/>
</dbReference>
<keyword evidence="7" id="KW-1185">Reference proteome</keyword>
<evidence type="ECO:0000256" key="2">
    <source>
        <dbReference type="ARBA" id="ARBA00023015"/>
    </source>
</evidence>
<dbReference type="Gene3D" id="1.10.10.10">
    <property type="entry name" value="Winged helix-like DNA-binding domain superfamily/Winged helix DNA-binding domain"/>
    <property type="match status" value="1"/>
</dbReference>
<dbReference type="InterPro" id="IPR036390">
    <property type="entry name" value="WH_DNA-bd_sf"/>
</dbReference>
<dbReference type="Pfam" id="PF03466">
    <property type="entry name" value="LysR_substrate"/>
    <property type="match status" value="1"/>
</dbReference>
<dbReference type="SUPFAM" id="SSF46785">
    <property type="entry name" value="Winged helix' DNA-binding domain"/>
    <property type="match status" value="1"/>
</dbReference>
<keyword evidence="3" id="KW-0238">DNA-binding</keyword>
<dbReference type="PRINTS" id="PR00039">
    <property type="entry name" value="HTHLYSR"/>
</dbReference>
<accession>A0A4S4BWS0</accession>
<dbReference type="Proteomes" id="UP000310636">
    <property type="component" value="Unassembled WGS sequence"/>
</dbReference>
<dbReference type="Gene3D" id="3.40.190.290">
    <property type="match status" value="1"/>
</dbReference>
<evidence type="ECO:0000256" key="4">
    <source>
        <dbReference type="ARBA" id="ARBA00023163"/>
    </source>
</evidence>
<dbReference type="OrthoDB" id="9803735at2"/>
<dbReference type="AlphaFoldDB" id="A0A4S4BWS0"/>
<dbReference type="PANTHER" id="PTHR30126">
    <property type="entry name" value="HTH-TYPE TRANSCRIPTIONAL REGULATOR"/>
    <property type="match status" value="1"/>
</dbReference>
<evidence type="ECO:0000256" key="3">
    <source>
        <dbReference type="ARBA" id="ARBA00023125"/>
    </source>
</evidence>
<dbReference type="EMBL" id="SSOB01000019">
    <property type="protein sequence ID" value="THF77532.1"/>
    <property type="molecule type" value="Genomic_DNA"/>
</dbReference>
<comment type="caution">
    <text evidence="6">The sequence shown here is derived from an EMBL/GenBank/DDBJ whole genome shotgun (WGS) entry which is preliminary data.</text>
</comment>